<reference evidence="1" key="1">
    <citation type="journal article" date="2021" name="Genome Biol. Evol.">
        <title>A High-Quality Reference Genome for a Parasitic Bivalve with Doubly Uniparental Inheritance (Bivalvia: Unionida).</title>
        <authorList>
            <person name="Smith C.H."/>
        </authorList>
    </citation>
    <scope>NUCLEOTIDE SEQUENCE</scope>
    <source>
        <strain evidence="1">CHS0354</strain>
    </source>
</reference>
<gene>
    <name evidence="1" type="ORF">CHS0354_005158</name>
</gene>
<evidence type="ECO:0000313" key="1">
    <source>
        <dbReference type="EMBL" id="KAK3580102.1"/>
    </source>
</evidence>
<dbReference type="AlphaFoldDB" id="A0AAE0RUY1"/>
<proteinExistence type="predicted"/>
<keyword evidence="2" id="KW-1185">Reference proteome</keyword>
<sequence length="243" mass="27943">MLNCRRRIGYKGFHLPSKCYYDNIILRSESRRKFSHAVMNSKKRDIELRGKANMIFFLLSETPRRKSGNERPGTGKRDWYGKSDRTRNWEKRLIGLGKAIGLGTGKRDWSGKAIGLGTGKEIGLGKAIGLGTGKRDWSGKSDRTRNWEKRLVWEKRSDQELGKEIGLGKAIGLGTGKRDWSGKAIGLGTGKRDWSGKSNRTRNWEKRLVWESDRTRYWEKRLGWEKRSERELGKEIGLGKRSD</sequence>
<evidence type="ECO:0000313" key="2">
    <source>
        <dbReference type="Proteomes" id="UP001195483"/>
    </source>
</evidence>
<protein>
    <submittedName>
        <fullName evidence="1">Uncharacterized protein</fullName>
    </submittedName>
</protein>
<name>A0AAE0RUY1_9BIVA</name>
<dbReference type="EMBL" id="JAEAOA010000367">
    <property type="protein sequence ID" value="KAK3580102.1"/>
    <property type="molecule type" value="Genomic_DNA"/>
</dbReference>
<accession>A0AAE0RUY1</accession>
<reference evidence="1" key="2">
    <citation type="journal article" date="2021" name="Genome Biol. Evol.">
        <title>Developing a high-quality reference genome for a parasitic bivalve with doubly uniparental inheritance (Bivalvia: Unionida).</title>
        <authorList>
            <person name="Smith C.H."/>
        </authorList>
    </citation>
    <scope>NUCLEOTIDE SEQUENCE</scope>
    <source>
        <strain evidence="1">CHS0354</strain>
        <tissue evidence="1">Mantle</tissue>
    </source>
</reference>
<organism evidence="1 2">
    <name type="scientific">Potamilus streckersoni</name>
    <dbReference type="NCBI Taxonomy" id="2493646"/>
    <lineage>
        <taxon>Eukaryota</taxon>
        <taxon>Metazoa</taxon>
        <taxon>Spiralia</taxon>
        <taxon>Lophotrochozoa</taxon>
        <taxon>Mollusca</taxon>
        <taxon>Bivalvia</taxon>
        <taxon>Autobranchia</taxon>
        <taxon>Heteroconchia</taxon>
        <taxon>Palaeoheterodonta</taxon>
        <taxon>Unionida</taxon>
        <taxon>Unionoidea</taxon>
        <taxon>Unionidae</taxon>
        <taxon>Ambleminae</taxon>
        <taxon>Lampsilini</taxon>
        <taxon>Potamilus</taxon>
    </lineage>
</organism>
<comment type="caution">
    <text evidence="1">The sequence shown here is derived from an EMBL/GenBank/DDBJ whole genome shotgun (WGS) entry which is preliminary data.</text>
</comment>
<reference evidence="1" key="3">
    <citation type="submission" date="2023-05" db="EMBL/GenBank/DDBJ databases">
        <authorList>
            <person name="Smith C.H."/>
        </authorList>
    </citation>
    <scope>NUCLEOTIDE SEQUENCE</scope>
    <source>
        <strain evidence="1">CHS0354</strain>
        <tissue evidence="1">Mantle</tissue>
    </source>
</reference>
<dbReference type="Proteomes" id="UP001195483">
    <property type="component" value="Unassembled WGS sequence"/>
</dbReference>